<protein>
    <recommendedName>
        <fullName evidence="1">IrrE N-terminal-like domain-containing protein</fullName>
    </recommendedName>
</protein>
<gene>
    <name evidence="2" type="ORF">FC78_GL001178</name>
</gene>
<dbReference type="RefSeq" id="WP_056950418.1">
    <property type="nucleotide sequence ID" value="NZ_AZDY01000002.1"/>
</dbReference>
<name>A0A0R1KX39_9LACO</name>
<sequence>MGKTSDLNKLVFTIGQRYGTFDPFTWADKLNLDIQWKELLPKPLAKTVYFFDVPVIMMSNNIKYSNQRYFVLAHEIGHVLEHNGLAAYYVSNKVHERKTEREADTFAMAVVTNLYIEENGHLPDTYSDLRRNYGLPNLEN</sequence>
<dbReference type="Gene3D" id="1.10.10.2910">
    <property type="match status" value="1"/>
</dbReference>
<comment type="caution">
    <text evidence="2">The sequence shown here is derived from an EMBL/GenBank/DDBJ whole genome shotgun (WGS) entry which is preliminary data.</text>
</comment>
<feature type="domain" description="IrrE N-terminal-like" evidence="1">
    <location>
        <begin position="29"/>
        <end position="111"/>
    </location>
</feature>
<dbReference type="InterPro" id="IPR010359">
    <property type="entry name" value="IrrE_HExxH"/>
</dbReference>
<dbReference type="STRING" id="1423788.FC78_GL001178"/>
<dbReference type="EMBL" id="AZDY01000002">
    <property type="protein sequence ID" value="KRK84937.1"/>
    <property type="molecule type" value="Genomic_DNA"/>
</dbReference>
<dbReference type="Pfam" id="PF06114">
    <property type="entry name" value="Peptidase_M78"/>
    <property type="match status" value="1"/>
</dbReference>
<keyword evidence="3" id="KW-1185">Reference proteome</keyword>
<dbReference type="PATRIC" id="fig|1423788.3.peg.1211"/>
<organism evidence="2 3">
    <name type="scientific">Companilactobacillus bobalius DSM 19674</name>
    <dbReference type="NCBI Taxonomy" id="1423788"/>
    <lineage>
        <taxon>Bacteria</taxon>
        <taxon>Bacillati</taxon>
        <taxon>Bacillota</taxon>
        <taxon>Bacilli</taxon>
        <taxon>Lactobacillales</taxon>
        <taxon>Lactobacillaceae</taxon>
        <taxon>Companilactobacillus</taxon>
        <taxon>Companilactobacillus bobalius</taxon>
    </lineage>
</organism>
<evidence type="ECO:0000259" key="1">
    <source>
        <dbReference type="Pfam" id="PF06114"/>
    </source>
</evidence>
<evidence type="ECO:0000313" key="3">
    <source>
        <dbReference type="Proteomes" id="UP000051515"/>
    </source>
</evidence>
<reference evidence="2 3" key="1">
    <citation type="journal article" date="2015" name="Genome Announc.">
        <title>Expanding the biotechnology potential of lactobacilli through comparative genomics of 213 strains and associated genera.</title>
        <authorList>
            <person name="Sun Z."/>
            <person name="Harris H.M."/>
            <person name="McCann A."/>
            <person name="Guo C."/>
            <person name="Argimon S."/>
            <person name="Zhang W."/>
            <person name="Yang X."/>
            <person name="Jeffery I.B."/>
            <person name="Cooney J.C."/>
            <person name="Kagawa T.F."/>
            <person name="Liu W."/>
            <person name="Song Y."/>
            <person name="Salvetti E."/>
            <person name="Wrobel A."/>
            <person name="Rasinkangas P."/>
            <person name="Parkhill J."/>
            <person name="Rea M.C."/>
            <person name="O'Sullivan O."/>
            <person name="Ritari J."/>
            <person name="Douillard F.P."/>
            <person name="Paul Ross R."/>
            <person name="Yang R."/>
            <person name="Briner A.E."/>
            <person name="Felis G.E."/>
            <person name="de Vos W.M."/>
            <person name="Barrangou R."/>
            <person name="Klaenhammer T.R."/>
            <person name="Caufield P.W."/>
            <person name="Cui Y."/>
            <person name="Zhang H."/>
            <person name="O'Toole P.W."/>
        </authorList>
    </citation>
    <scope>NUCLEOTIDE SEQUENCE [LARGE SCALE GENOMIC DNA]</scope>
    <source>
        <strain evidence="2 3">DSM 19674</strain>
    </source>
</reference>
<proteinExistence type="predicted"/>
<dbReference type="AlphaFoldDB" id="A0A0R1KX39"/>
<accession>A0A0R1KX39</accession>
<dbReference type="OrthoDB" id="9816277at2"/>
<dbReference type="Proteomes" id="UP000051515">
    <property type="component" value="Unassembled WGS sequence"/>
</dbReference>
<evidence type="ECO:0000313" key="2">
    <source>
        <dbReference type="EMBL" id="KRK84937.1"/>
    </source>
</evidence>